<dbReference type="Pfam" id="PF08657">
    <property type="entry name" value="DASH_Spc34"/>
    <property type="match status" value="2"/>
</dbReference>
<feature type="coiled-coil region" evidence="19">
    <location>
        <begin position="156"/>
        <end position="183"/>
    </location>
</feature>
<evidence type="ECO:0000313" key="22">
    <source>
        <dbReference type="RefSeq" id="XP_033454788.1"/>
    </source>
</evidence>
<keyword evidence="21" id="KW-1185">Reference proteome</keyword>
<keyword evidence="13" id="KW-0206">Cytoskeleton</keyword>
<evidence type="ECO:0000256" key="15">
    <source>
        <dbReference type="ARBA" id="ARBA00023306"/>
    </source>
</evidence>
<feature type="region of interest" description="Disordered" evidence="20">
    <location>
        <begin position="184"/>
        <end position="217"/>
    </location>
</feature>
<keyword evidence="9" id="KW-0498">Mitosis</keyword>
<evidence type="ECO:0000256" key="6">
    <source>
        <dbReference type="ARBA" id="ARBA00022490"/>
    </source>
</evidence>
<keyword evidence="15" id="KW-0131">Cell cycle</keyword>
<keyword evidence="14" id="KW-0539">Nucleus</keyword>
<sequence>MSTLLSSHLEQISLCATSIAELPFPGPKIFTNALLGRHEITSLIRDTELHERALFHLAAPAIPGKTSGTEYAPGAGNSAPVSTAARRQTMYGAGGRQPKNKAVAAVLGGDLYRRTRRDEVTTGAARQKGEVDVEVLLEGAERLAAVYPIPGATEKIAHLRRRHQQLLSNVAHYEGRVDEQTRELERINGPSSRFENDEDDDDDEKMCDDDDYDGQETTVNAIVVTKEDLDREEAEIRELEAKKKALEERVSGMERDLGGLMR</sequence>
<keyword evidence="6" id="KW-0963">Cytoplasm</keyword>
<evidence type="ECO:0000313" key="21">
    <source>
        <dbReference type="Proteomes" id="UP000504637"/>
    </source>
</evidence>
<reference evidence="22" key="1">
    <citation type="submission" date="2020-01" db="EMBL/GenBank/DDBJ databases">
        <authorList>
            <consortium name="DOE Joint Genome Institute"/>
            <person name="Haridas S."/>
            <person name="Albert R."/>
            <person name="Binder M."/>
            <person name="Bloem J."/>
            <person name="Labutti K."/>
            <person name="Salamov A."/>
            <person name="Andreopoulos B."/>
            <person name="Baker S.E."/>
            <person name="Barry K."/>
            <person name="Bills G."/>
            <person name="Bluhm B.H."/>
            <person name="Cannon C."/>
            <person name="Castanera R."/>
            <person name="Culley D.E."/>
            <person name="Daum C."/>
            <person name="Ezra D."/>
            <person name="Gonzalez J.B."/>
            <person name="Henrissat B."/>
            <person name="Kuo A."/>
            <person name="Liang C."/>
            <person name="Lipzen A."/>
            <person name="Lutzoni F."/>
            <person name="Magnuson J."/>
            <person name="Mondo S."/>
            <person name="Nolan M."/>
            <person name="Ohm R."/>
            <person name="Pangilinan J."/>
            <person name="Park H.-J."/>
            <person name="Ramirez L."/>
            <person name="Alfaro M."/>
            <person name="Sun H."/>
            <person name="Tritt A."/>
            <person name="Yoshinaga Y."/>
            <person name="Zwiers L.-H."/>
            <person name="Turgeon B.G."/>
            <person name="Goodwin S.B."/>
            <person name="Spatafora J.W."/>
            <person name="Crous P.W."/>
            <person name="Grigoriev I.V."/>
        </authorList>
    </citation>
    <scope>NUCLEOTIDE SEQUENCE</scope>
    <source>
        <strain evidence="22">CBS 342.82</strain>
    </source>
</reference>
<evidence type="ECO:0000256" key="19">
    <source>
        <dbReference type="SAM" id="Coils"/>
    </source>
</evidence>
<evidence type="ECO:0000256" key="5">
    <source>
        <dbReference type="ARBA" id="ARBA00022454"/>
    </source>
</evidence>
<accession>A0A6J3LT16</accession>
<keyword evidence="11" id="KW-0995">Kinetochore</keyword>
<dbReference type="AlphaFoldDB" id="A0A6J3LT16"/>
<gene>
    <name evidence="22" type="ORF">K489DRAFT_328876</name>
</gene>
<dbReference type="Proteomes" id="UP000504637">
    <property type="component" value="Unplaced"/>
</dbReference>
<reference evidence="22" key="2">
    <citation type="submission" date="2020-04" db="EMBL/GenBank/DDBJ databases">
        <authorList>
            <consortium name="NCBI Genome Project"/>
        </authorList>
    </citation>
    <scope>NUCLEOTIDE SEQUENCE</scope>
    <source>
        <strain evidence="22">CBS 342.82</strain>
    </source>
</reference>
<comment type="subcellular location">
    <subcellularLocation>
        <location evidence="3">Chromosome</location>
        <location evidence="3">Centromere</location>
        <location evidence="3">Kinetochore</location>
    </subcellularLocation>
    <subcellularLocation>
        <location evidence="2">Cytoplasm</location>
        <location evidence="2">Cytoskeleton</location>
        <location evidence="2">Spindle</location>
    </subcellularLocation>
    <subcellularLocation>
        <location evidence="1">Nucleus</location>
    </subcellularLocation>
</comment>
<evidence type="ECO:0000256" key="11">
    <source>
        <dbReference type="ARBA" id="ARBA00022838"/>
    </source>
</evidence>
<proteinExistence type="inferred from homology"/>
<keyword evidence="5" id="KW-0158">Chromosome</keyword>
<dbReference type="OrthoDB" id="10016597at2759"/>
<feature type="compositionally biased region" description="Acidic residues" evidence="20">
    <location>
        <begin position="196"/>
        <end position="214"/>
    </location>
</feature>
<reference evidence="22" key="3">
    <citation type="submission" date="2025-08" db="UniProtKB">
        <authorList>
            <consortium name="RefSeq"/>
        </authorList>
    </citation>
    <scope>IDENTIFICATION</scope>
    <source>
        <strain evidence="22">CBS 342.82</strain>
    </source>
</reference>
<evidence type="ECO:0000256" key="1">
    <source>
        <dbReference type="ARBA" id="ARBA00004123"/>
    </source>
</evidence>
<evidence type="ECO:0000256" key="18">
    <source>
        <dbReference type="ARBA" id="ARBA00044346"/>
    </source>
</evidence>
<dbReference type="GeneID" id="54359892"/>
<evidence type="ECO:0000256" key="2">
    <source>
        <dbReference type="ARBA" id="ARBA00004186"/>
    </source>
</evidence>
<evidence type="ECO:0000256" key="3">
    <source>
        <dbReference type="ARBA" id="ARBA00004629"/>
    </source>
</evidence>
<dbReference type="RefSeq" id="XP_033454788.1">
    <property type="nucleotide sequence ID" value="XM_033602092.1"/>
</dbReference>
<evidence type="ECO:0000256" key="10">
    <source>
        <dbReference type="ARBA" id="ARBA00022829"/>
    </source>
</evidence>
<evidence type="ECO:0000256" key="8">
    <source>
        <dbReference type="ARBA" id="ARBA00022701"/>
    </source>
</evidence>
<keyword evidence="10" id="KW-0159">Chromosome partition</keyword>
<protein>
    <recommendedName>
        <fullName evidence="17">DASH complex subunit SPC34</fullName>
    </recommendedName>
    <alternativeName>
        <fullName evidence="18">Outer kinetochore protein SPC34</fullName>
    </alternativeName>
</protein>
<dbReference type="GO" id="GO:0042729">
    <property type="term" value="C:DASH complex"/>
    <property type="evidence" value="ECO:0007669"/>
    <property type="project" value="InterPro"/>
</dbReference>
<dbReference type="GO" id="GO:0051301">
    <property type="term" value="P:cell division"/>
    <property type="evidence" value="ECO:0007669"/>
    <property type="project" value="UniProtKB-KW"/>
</dbReference>
<keyword evidence="7" id="KW-0132">Cell division</keyword>
<keyword evidence="16" id="KW-0137">Centromere</keyword>
<evidence type="ECO:0000256" key="12">
    <source>
        <dbReference type="ARBA" id="ARBA00023054"/>
    </source>
</evidence>
<evidence type="ECO:0000256" key="13">
    <source>
        <dbReference type="ARBA" id="ARBA00023212"/>
    </source>
</evidence>
<evidence type="ECO:0000256" key="14">
    <source>
        <dbReference type="ARBA" id="ARBA00023242"/>
    </source>
</evidence>
<feature type="coiled-coil region" evidence="19">
    <location>
        <begin position="222"/>
        <end position="256"/>
    </location>
</feature>
<evidence type="ECO:0000256" key="20">
    <source>
        <dbReference type="SAM" id="MobiDB-lite"/>
    </source>
</evidence>
<keyword evidence="8" id="KW-0493">Microtubule</keyword>
<organism evidence="22">
    <name type="scientific">Dissoconium aciculare CBS 342.82</name>
    <dbReference type="NCBI Taxonomy" id="1314786"/>
    <lineage>
        <taxon>Eukaryota</taxon>
        <taxon>Fungi</taxon>
        <taxon>Dikarya</taxon>
        <taxon>Ascomycota</taxon>
        <taxon>Pezizomycotina</taxon>
        <taxon>Dothideomycetes</taxon>
        <taxon>Dothideomycetidae</taxon>
        <taxon>Mycosphaerellales</taxon>
        <taxon>Dissoconiaceae</taxon>
        <taxon>Dissoconium</taxon>
    </lineage>
</organism>
<evidence type="ECO:0000256" key="9">
    <source>
        <dbReference type="ARBA" id="ARBA00022776"/>
    </source>
</evidence>
<name>A0A6J3LT16_9PEZI</name>
<dbReference type="GO" id="GO:0008608">
    <property type="term" value="P:attachment of spindle microtubules to kinetochore"/>
    <property type="evidence" value="ECO:0007669"/>
    <property type="project" value="InterPro"/>
</dbReference>
<dbReference type="GO" id="GO:0005876">
    <property type="term" value="C:spindle microtubule"/>
    <property type="evidence" value="ECO:0007669"/>
    <property type="project" value="InterPro"/>
</dbReference>
<evidence type="ECO:0000256" key="4">
    <source>
        <dbReference type="ARBA" id="ARBA00008491"/>
    </source>
</evidence>
<dbReference type="InterPro" id="IPR013966">
    <property type="entry name" value="Spc34"/>
</dbReference>
<evidence type="ECO:0000256" key="17">
    <source>
        <dbReference type="ARBA" id="ARBA00044112"/>
    </source>
</evidence>
<evidence type="ECO:0000256" key="7">
    <source>
        <dbReference type="ARBA" id="ARBA00022618"/>
    </source>
</evidence>
<keyword evidence="12 19" id="KW-0175">Coiled coil</keyword>
<comment type="similarity">
    <text evidence="4">Belongs to the DASH complex SPC34 family.</text>
</comment>
<evidence type="ECO:0000256" key="16">
    <source>
        <dbReference type="ARBA" id="ARBA00023328"/>
    </source>
</evidence>